<dbReference type="InterPro" id="IPR005119">
    <property type="entry name" value="LysR_subst-bd"/>
</dbReference>
<dbReference type="EMBL" id="JAEKJZ010000003">
    <property type="protein sequence ID" value="MBN9672025.1"/>
    <property type="molecule type" value="Genomic_DNA"/>
</dbReference>
<gene>
    <name evidence="6" type="ORF">JF539_16865</name>
</gene>
<evidence type="ECO:0000256" key="3">
    <source>
        <dbReference type="ARBA" id="ARBA00023125"/>
    </source>
</evidence>
<dbReference type="Proteomes" id="UP000664096">
    <property type="component" value="Unassembled WGS sequence"/>
</dbReference>
<protein>
    <submittedName>
        <fullName evidence="6">LysR family transcriptional regulator</fullName>
    </submittedName>
</protein>
<dbReference type="PROSITE" id="PS50931">
    <property type="entry name" value="HTH_LYSR"/>
    <property type="match status" value="1"/>
</dbReference>
<dbReference type="SUPFAM" id="SSF46785">
    <property type="entry name" value="Winged helix' DNA-binding domain"/>
    <property type="match status" value="1"/>
</dbReference>
<evidence type="ECO:0000256" key="4">
    <source>
        <dbReference type="ARBA" id="ARBA00023163"/>
    </source>
</evidence>
<dbReference type="Gene3D" id="1.10.10.10">
    <property type="entry name" value="Winged helix-like DNA-binding domain superfamily/Winged helix DNA-binding domain"/>
    <property type="match status" value="1"/>
</dbReference>
<evidence type="ECO:0000313" key="6">
    <source>
        <dbReference type="EMBL" id="MBN9672025.1"/>
    </source>
</evidence>
<keyword evidence="3" id="KW-0238">DNA-binding</keyword>
<dbReference type="GO" id="GO:0003700">
    <property type="term" value="F:DNA-binding transcription factor activity"/>
    <property type="evidence" value="ECO:0007669"/>
    <property type="project" value="InterPro"/>
</dbReference>
<comment type="caution">
    <text evidence="6">The sequence shown here is derived from an EMBL/GenBank/DDBJ whole genome shotgun (WGS) entry which is preliminary data.</text>
</comment>
<proteinExistence type="inferred from homology"/>
<organism evidence="6 7">
    <name type="scientific">Roseibium aggregatum</name>
    <dbReference type="NCBI Taxonomy" id="187304"/>
    <lineage>
        <taxon>Bacteria</taxon>
        <taxon>Pseudomonadati</taxon>
        <taxon>Pseudomonadota</taxon>
        <taxon>Alphaproteobacteria</taxon>
        <taxon>Hyphomicrobiales</taxon>
        <taxon>Stappiaceae</taxon>
        <taxon>Roseibium</taxon>
    </lineage>
</organism>
<evidence type="ECO:0000259" key="5">
    <source>
        <dbReference type="PROSITE" id="PS50931"/>
    </source>
</evidence>
<evidence type="ECO:0000256" key="2">
    <source>
        <dbReference type="ARBA" id="ARBA00023015"/>
    </source>
</evidence>
<dbReference type="SUPFAM" id="SSF53850">
    <property type="entry name" value="Periplasmic binding protein-like II"/>
    <property type="match status" value="1"/>
</dbReference>
<sequence>MRNLPHLIYLEAFEAAARHLSFTRAAEELNCTQAAISQRVRALEHFFSRPLFHRRSNGLELTEVGAAYLPGIADALDRAATATEGLLGARAPASVTVSAPVSFVLLWLAKNVNRFADAHPEVEVRLNSTVWTDPNVELADLSIEVMDSAQPVSGARRLGRERLMLVCDPETAARAEEMPSADWVNAGRLVYVQGKMQLLDRWAAKQGIPLTPGGAPVKVDSVAAALELISSAGGITAVMSTYAEGYLTSGRLVAPFGPGELLSQALHVFPNRQGRMSRSASAFLEWISSEFTALA</sequence>
<dbReference type="RefSeq" id="WP_207141863.1">
    <property type="nucleotide sequence ID" value="NZ_JAEKJZ010000003.1"/>
</dbReference>
<dbReference type="PANTHER" id="PTHR30537">
    <property type="entry name" value="HTH-TYPE TRANSCRIPTIONAL REGULATOR"/>
    <property type="match status" value="1"/>
</dbReference>
<keyword evidence="2" id="KW-0805">Transcription regulation</keyword>
<dbReference type="InterPro" id="IPR036390">
    <property type="entry name" value="WH_DNA-bd_sf"/>
</dbReference>
<accession>A0A939EHV6</accession>
<dbReference type="PRINTS" id="PR00039">
    <property type="entry name" value="HTHLYSR"/>
</dbReference>
<dbReference type="InterPro" id="IPR000847">
    <property type="entry name" value="LysR_HTH_N"/>
</dbReference>
<dbReference type="PANTHER" id="PTHR30537:SF74">
    <property type="entry name" value="HTH-TYPE TRANSCRIPTIONAL REGULATOR TRPI"/>
    <property type="match status" value="1"/>
</dbReference>
<feature type="domain" description="HTH lysR-type" evidence="5">
    <location>
        <begin position="5"/>
        <end position="62"/>
    </location>
</feature>
<dbReference type="GO" id="GO:0006351">
    <property type="term" value="P:DNA-templated transcription"/>
    <property type="evidence" value="ECO:0007669"/>
    <property type="project" value="TreeGrafter"/>
</dbReference>
<dbReference type="InterPro" id="IPR036388">
    <property type="entry name" value="WH-like_DNA-bd_sf"/>
</dbReference>
<dbReference type="AlphaFoldDB" id="A0A939EHV6"/>
<evidence type="ECO:0000256" key="1">
    <source>
        <dbReference type="ARBA" id="ARBA00009437"/>
    </source>
</evidence>
<reference evidence="6" key="1">
    <citation type="submission" date="2020-12" db="EMBL/GenBank/DDBJ databases">
        <title>Oil enriched cultivation method for isolating marine PHA-producing bacteria.</title>
        <authorList>
            <person name="Zheng W."/>
            <person name="Yu S."/>
            <person name="Huang Y."/>
        </authorList>
    </citation>
    <scope>NUCLEOTIDE SEQUENCE</scope>
    <source>
        <strain evidence="6">SY-2-12</strain>
    </source>
</reference>
<evidence type="ECO:0000313" key="7">
    <source>
        <dbReference type="Proteomes" id="UP000664096"/>
    </source>
</evidence>
<name>A0A939EHV6_9HYPH</name>
<dbReference type="Pfam" id="PF03466">
    <property type="entry name" value="LysR_substrate"/>
    <property type="match status" value="1"/>
</dbReference>
<keyword evidence="4" id="KW-0804">Transcription</keyword>
<dbReference type="GO" id="GO:0043565">
    <property type="term" value="F:sequence-specific DNA binding"/>
    <property type="evidence" value="ECO:0007669"/>
    <property type="project" value="TreeGrafter"/>
</dbReference>
<comment type="similarity">
    <text evidence="1">Belongs to the LysR transcriptional regulatory family.</text>
</comment>
<dbReference type="Gene3D" id="3.40.190.10">
    <property type="entry name" value="Periplasmic binding protein-like II"/>
    <property type="match status" value="2"/>
</dbReference>
<dbReference type="Pfam" id="PF00126">
    <property type="entry name" value="HTH_1"/>
    <property type="match status" value="1"/>
</dbReference>
<dbReference type="InterPro" id="IPR058163">
    <property type="entry name" value="LysR-type_TF_proteobact-type"/>
</dbReference>